<evidence type="ECO:0000313" key="1">
    <source>
        <dbReference type="EMBL" id="SLM52252.1"/>
    </source>
</evidence>
<keyword evidence="2" id="KW-1185">Reference proteome</keyword>
<proteinExistence type="predicted"/>
<dbReference type="Proteomes" id="UP000195985">
    <property type="component" value="Unassembled WGS sequence"/>
</dbReference>
<dbReference type="RefSeq" id="WP_086943027.1">
    <property type="nucleotide sequence ID" value="NZ_FONM01000014.1"/>
</dbReference>
<reference evidence="2" key="1">
    <citation type="submission" date="2016-04" db="EMBL/GenBank/DDBJ databases">
        <authorList>
            <person name="Strepis N."/>
        </authorList>
    </citation>
    <scope>NUCLEOTIDE SEQUENCE [LARGE SCALE GENOMIC DNA]</scope>
</reference>
<dbReference type="AlphaFoldDB" id="A0A1W1IGW1"/>
<organism evidence="1 2">
    <name type="scientific">Trichococcus pasteurii</name>
    <dbReference type="NCBI Taxonomy" id="43064"/>
    <lineage>
        <taxon>Bacteria</taxon>
        <taxon>Bacillati</taxon>
        <taxon>Bacillota</taxon>
        <taxon>Bacilli</taxon>
        <taxon>Lactobacillales</taxon>
        <taxon>Carnobacteriaceae</taxon>
        <taxon>Trichococcus</taxon>
    </lineage>
</organism>
<evidence type="ECO:0000313" key="2">
    <source>
        <dbReference type="Proteomes" id="UP000195985"/>
    </source>
</evidence>
<gene>
    <name evidence="1" type="ORF">TPAS_1946</name>
</gene>
<name>A0A1W1IGW1_9LACT</name>
<dbReference type="OrthoDB" id="9809741at2"/>
<accession>A0A1W1IGW1</accession>
<protein>
    <submittedName>
        <fullName evidence="1">Uncharacterized protein</fullName>
    </submittedName>
</protein>
<sequence length="93" mass="11200">MDYKKQLMQPFYDFPEYNDLTEDYLWPVEVKYYDQSTIEFHLPKSDIIEAMYSIEQRLEDASNEPFKIGDRSIAKENLNYISFEGRTYTFSKA</sequence>
<dbReference type="EMBL" id="FWEY01000005">
    <property type="protein sequence ID" value="SLM52252.1"/>
    <property type="molecule type" value="Genomic_DNA"/>
</dbReference>